<dbReference type="OrthoDB" id="5241788at2"/>
<evidence type="ECO:0000313" key="2">
    <source>
        <dbReference type="EMBL" id="QEO10023.1"/>
    </source>
</evidence>
<accession>A0A5C1Y7G1</accession>
<sequence>MPRRAADGASPAYLSPAPPRVLAHRGLALEAPENTLLAFAHAIAAGATHLETDVHGSADGVAVISHDPDLSRVAGREVKVGQLTAAELARIPLGEGQGFPTLAEALDAFPETRFNIDVKSADAIPGTIQAIRAAKASDRVLIGSFSTSRRRAVVRELPGVATSISASGALPAVLAARAGAVGALARVLSGVHAVQLPTRAAGLSVVTARSIRSFHAVGVEVHIWTVNDPAEMVRLLDAGVDGIVTDRADLAVPIVAARHER</sequence>
<gene>
    <name evidence="2" type="ORF">FLP23_08400</name>
</gene>
<dbReference type="Pfam" id="PF03009">
    <property type="entry name" value="GDPD"/>
    <property type="match status" value="1"/>
</dbReference>
<dbReference type="InterPro" id="IPR030395">
    <property type="entry name" value="GP_PDE_dom"/>
</dbReference>
<dbReference type="InterPro" id="IPR017946">
    <property type="entry name" value="PLC-like_Pdiesterase_TIM-brl"/>
</dbReference>
<dbReference type="Proteomes" id="UP000322159">
    <property type="component" value="Chromosome"/>
</dbReference>
<name>A0A5C1Y7G1_9MICO</name>
<dbReference type="EMBL" id="CP043504">
    <property type="protein sequence ID" value="QEO10023.1"/>
    <property type="molecule type" value="Genomic_DNA"/>
</dbReference>
<dbReference type="PANTHER" id="PTHR43805:SF1">
    <property type="entry name" value="GP-PDE DOMAIN-CONTAINING PROTEIN"/>
    <property type="match status" value="1"/>
</dbReference>
<feature type="domain" description="GP-PDE" evidence="1">
    <location>
        <begin position="19"/>
        <end position="255"/>
    </location>
</feature>
<dbReference type="GO" id="GO:0008081">
    <property type="term" value="F:phosphoric diester hydrolase activity"/>
    <property type="evidence" value="ECO:0007669"/>
    <property type="project" value="InterPro"/>
</dbReference>
<protein>
    <submittedName>
        <fullName evidence="2">Glycerophosphodiester phosphodiesterase</fullName>
    </submittedName>
</protein>
<dbReference type="SUPFAM" id="SSF51695">
    <property type="entry name" value="PLC-like phosphodiesterases"/>
    <property type="match status" value="1"/>
</dbReference>
<dbReference type="GO" id="GO:0006629">
    <property type="term" value="P:lipid metabolic process"/>
    <property type="evidence" value="ECO:0007669"/>
    <property type="project" value="InterPro"/>
</dbReference>
<organism evidence="2 3">
    <name type="scientific">Protaetiibacter larvae</name>
    <dbReference type="NCBI Taxonomy" id="2592654"/>
    <lineage>
        <taxon>Bacteria</taxon>
        <taxon>Bacillati</taxon>
        <taxon>Actinomycetota</taxon>
        <taxon>Actinomycetes</taxon>
        <taxon>Micrococcales</taxon>
        <taxon>Microbacteriaceae</taxon>
        <taxon>Protaetiibacter</taxon>
    </lineage>
</organism>
<dbReference type="PROSITE" id="PS51704">
    <property type="entry name" value="GP_PDE"/>
    <property type="match status" value="1"/>
</dbReference>
<evidence type="ECO:0000259" key="1">
    <source>
        <dbReference type="PROSITE" id="PS51704"/>
    </source>
</evidence>
<proteinExistence type="predicted"/>
<dbReference type="RefSeq" id="WP_149325441.1">
    <property type="nucleotide sequence ID" value="NZ_CP043504.1"/>
</dbReference>
<evidence type="ECO:0000313" key="3">
    <source>
        <dbReference type="Proteomes" id="UP000322159"/>
    </source>
</evidence>
<dbReference type="KEGG" id="lyk:FLP23_08400"/>
<dbReference type="AlphaFoldDB" id="A0A5C1Y7G1"/>
<dbReference type="PANTHER" id="PTHR43805">
    <property type="entry name" value="GLYCEROPHOSPHORYL DIESTER PHOSPHODIESTERASE"/>
    <property type="match status" value="1"/>
</dbReference>
<keyword evidence="3" id="KW-1185">Reference proteome</keyword>
<reference evidence="2 3" key="1">
    <citation type="submission" date="2019-09" db="EMBL/GenBank/DDBJ databases">
        <title>Genome sequencing of strain KACC 19322.</title>
        <authorList>
            <person name="Heo J."/>
            <person name="Kim S.-J."/>
            <person name="Kim J.-S."/>
            <person name="Hong S.-B."/>
            <person name="Kwon S.-W."/>
        </authorList>
    </citation>
    <scope>NUCLEOTIDE SEQUENCE [LARGE SCALE GENOMIC DNA]</scope>
    <source>
        <strain evidence="2 3">KACC 19322</strain>
    </source>
</reference>
<dbReference type="Gene3D" id="3.20.20.190">
    <property type="entry name" value="Phosphatidylinositol (PI) phosphodiesterase"/>
    <property type="match status" value="1"/>
</dbReference>